<feature type="compositionally biased region" description="Low complexity" evidence="6">
    <location>
        <begin position="596"/>
        <end position="614"/>
    </location>
</feature>
<comment type="subcellular location">
    <subcellularLocation>
        <location evidence="5">Endomembrane system</location>
        <topology evidence="5">Single-pass membrane protein</topology>
    </subcellularLocation>
</comment>
<dbReference type="Proteomes" id="UP000053815">
    <property type="component" value="Unassembled WGS sequence"/>
</dbReference>
<dbReference type="Gene3D" id="1.10.287.110">
    <property type="entry name" value="DnaJ domain"/>
    <property type="match status" value="1"/>
</dbReference>
<name>A0A0C9M223_9FUNG</name>
<protein>
    <submittedName>
        <fullName evidence="8">DnaJ-domain-containing protein</fullName>
    </submittedName>
</protein>
<evidence type="ECO:0000259" key="7">
    <source>
        <dbReference type="PROSITE" id="PS50076"/>
    </source>
</evidence>
<evidence type="ECO:0000313" key="9">
    <source>
        <dbReference type="Proteomes" id="UP000053815"/>
    </source>
</evidence>
<feature type="compositionally biased region" description="Acidic residues" evidence="6">
    <location>
        <begin position="1055"/>
        <end position="1067"/>
    </location>
</feature>
<keyword evidence="3" id="KW-1133">Transmembrane helix</keyword>
<feature type="compositionally biased region" description="Low complexity" evidence="6">
    <location>
        <begin position="735"/>
        <end position="760"/>
    </location>
</feature>
<organism evidence="8">
    <name type="scientific">Mucor ambiguus</name>
    <dbReference type="NCBI Taxonomy" id="91626"/>
    <lineage>
        <taxon>Eukaryota</taxon>
        <taxon>Fungi</taxon>
        <taxon>Fungi incertae sedis</taxon>
        <taxon>Mucoromycota</taxon>
        <taxon>Mucoromycotina</taxon>
        <taxon>Mucoromycetes</taxon>
        <taxon>Mucorales</taxon>
        <taxon>Mucorineae</taxon>
        <taxon>Mucoraceae</taxon>
        <taxon>Mucor</taxon>
    </lineage>
</organism>
<dbReference type="EMBL" id="DF836315">
    <property type="protein sequence ID" value="GAN02671.1"/>
    <property type="molecule type" value="Genomic_DNA"/>
</dbReference>
<evidence type="ECO:0000256" key="4">
    <source>
        <dbReference type="ARBA" id="ARBA00023136"/>
    </source>
</evidence>
<keyword evidence="4" id="KW-0472">Membrane</keyword>
<feature type="domain" description="J" evidence="7">
    <location>
        <begin position="842"/>
        <end position="907"/>
    </location>
</feature>
<feature type="compositionally biased region" description="Basic and acidic residues" evidence="6">
    <location>
        <begin position="348"/>
        <end position="359"/>
    </location>
</feature>
<keyword evidence="9" id="KW-1185">Reference proteome</keyword>
<dbReference type="Pfam" id="PF00226">
    <property type="entry name" value="DnaJ"/>
    <property type="match status" value="1"/>
</dbReference>
<dbReference type="STRING" id="91626.A0A0C9M223"/>
<dbReference type="GO" id="GO:0012505">
    <property type="term" value="C:endomembrane system"/>
    <property type="evidence" value="ECO:0007669"/>
    <property type="project" value="UniProtKB-SubCell"/>
</dbReference>
<dbReference type="InterPro" id="IPR052606">
    <property type="entry name" value="DnaJ_domain_protein"/>
</dbReference>
<feature type="compositionally biased region" description="Polar residues" evidence="6">
    <location>
        <begin position="615"/>
        <end position="636"/>
    </location>
</feature>
<evidence type="ECO:0000313" key="8">
    <source>
        <dbReference type="EMBL" id="GAN02671.1"/>
    </source>
</evidence>
<feature type="region of interest" description="Disordered" evidence="6">
    <location>
        <begin position="172"/>
        <end position="636"/>
    </location>
</feature>
<evidence type="ECO:0000256" key="6">
    <source>
        <dbReference type="SAM" id="MobiDB-lite"/>
    </source>
</evidence>
<evidence type="ECO:0000256" key="5">
    <source>
        <dbReference type="ARBA" id="ARBA00037847"/>
    </source>
</evidence>
<evidence type="ECO:0000256" key="3">
    <source>
        <dbReference type="ARBA" id="ARBA00022989"/>
    </source>
</evidence>
<dbReference type="OrthoDB" id="413400at2759"/>
<keyword evidence="2" id="KW-0732">Signal</keyword>
<keyword evidence="1" id="KW-0812">Transmembrane</keyword>
<feature type="region of interest" description="Disordered" evidence="6">
    <location>
        <begin position="1055"/>
        <end position="1110"/>
    </location>
</feature>
<dbReference type="Gene3D" id="2.40.50.770">
    <property type="entry name" value="RecQ-mediated genome instability protein Rmi1, C-terminal domain"/>
    <property type="match status" value="1"/>
</dbReference>
<dbReference type="AlphaFoldDB" id="A0A0C9M223"/>
<feature type="compositionally biased region" description="Basic and acidic residues" evidence="6">
    <location>
        <begin position="548"/>
        <end position="559"/>
    </location>
</feature>
<dbReference type="InterPro" id="IPR042470">
    <property type="entry name" value="RMI1_N_C_sf"/>
</dbReference>
<feature type="compositionally biased region" description="Polar residues" evidence="6">
    <location>
        <begin position="381"/>
        <end position="393"/>
    </location>
</feature>
<sequence length="1110" mass="124898">MTPSIAEFEAKGWFLSQEGIDLIAAENDTVSTLDDYIACAKDMDLRLLTTKGFNKTAEKPSEIPSPLVLQVLEVHNAAMPSVNQVEHPRLLSVTFTDGSKKKYKGVEVLGKVECLKLHTPPGTKLLVKKPIEIRDQILVLGPDMLTEIGGHVQELVQAWRAGKQFLKRYRGKSAAKDGDDESEQGPPAFVPFKVKPQTVDKEPKTRKPVASKDITLNKNDKSVEKRGKKAKADNNQTENSKLDDKSEQSGGKREHKKETSREKINQKKDTTKEKAELVKDVNSKAKKEESKSNMDAKKDKRKSKVDTSDESISKVDKKDIPSERVSLENASNRAEKLERRDRSRKKQEKSVDQKEDSTPTRKTKSQSRQNKDSQAAAESVPPSTASQSGTATPTLAADDKKSSRKKKSSKALLHQQNDKPTSWADDIVESTTVKPKEKPARRKKSTATSTKADTTAESKLEDSTTLATTAVAPEKKKKPRKASERKMALEEANDSDASKHSQQQRKKAKGKSVNDKAVPTPPTSTDKPSESDKESKSNGKPKSKRERKPRERGQRKDEQLASVEANSPSISNEKLVDESNVNSKEEPEAPKEQRKAATSSNASPTAPPIATTHAESATPQYSSNGNNATSSTVDPSYYNANQHQMQQSYSTADYYYPQQPAYAPMVDYNMMVPIDPNTGLPAVMYGYHPDPHHQQQQYMQPMYYMAGQPQQPYYNHQAHYTQLYDQDHYDHHNQYRQQQQQHQQNGDDNNRGSGYNSNRGRGARDYYSSGPLEPFSSFSLVDITRFHMARVKFFKNQGILSLLLIVMVVFSMVPKVKAWTEADFEIFDIVDALEKAEGKDTNFYNWLGVAPTATQNEISKAYRKLSLKWHPDKNKGDSKAKERFTRLGVIVSILRDPTSRERYNFFYKNGVPRWRGTGYLYSRFRPGLGTVTVVLLLIAAGMQHIAGQINYHQEKRKIAQFVAEARSHMIHDAPKGRAATLGRSYVEVGQRNMRCEVKGDNYIVVYPDERTGEPIHLNTEWVAKPTVSNLFIVAWPKRWIYKALGKKEELEEEFEEEMVEGEEEEVSEKEQKKAADTSNTKKKSLRKRGGGEKVNVMGAKVGGRRRPAKN</sequence>
<dbReference type="PRINTS" id="PR00625">
    <property type="entry name" value="JDOMAIN"/>
</dbReference>
<gene>
    <name evidence="8" type="ORF">MAM1_0026c02116</name>
</gene>
<accession>A0A0C9M223</accession>
<dbReference type="PANTHER" id="PTHR44653">
    <property type="entry name" value="DNAJ HOMOLOG SUBFAMILY C MEMBER 1"/>
    <property type="match status" value="1"/>
</dbReference>
<feature type="compositionally biased region" description="Basic and acidic residues" evidence="6">
    <location>
        <begin position="583"/>
        <end position="595"/>
    </location>
</feature>
<dbReference type="PROSITE" id="PS50076">
    <property type="entry name" value="DNAJ_2"/>
    <property type="match status" value="1"/>
</dbReference>
<dbReference type="PANTHER" id="PTHR44653:SF2">
    <property type="entry name" value="DNAJ HOMOLOG SUBFAMILY C MEMBER 1"/>
    <property type="match status" value="1"/>
</dbReference>
<feature type="compositionally biased region" description="Basic and acidic residues" evidence="6">
    <location>
        <begin position="527"/>
        <end position="537"/>
    </location>
</feature>
<feature type="compositionally biased region" description="Basic and acidic residues" evidence="6">
    <location>
        <begin position="240"/>
        <end position="326"/>
    </location>
</feature>
<dbReference type="InterPro" id="IPR036869">
    <property type="entry name" value="J_dom_sf"/>
</dbReference>
<dbReference type="InterPro" id="IPR001623">
    <property type="entry name" value="DnaJ_domain"/>
</dbReference>
<evidence type="ECO:0000256" key="1">
    <source>
        <dbReference type="ARBA" id="ARBA00022692"/>
    </source>
</evidence>
<proteinExistence type="predicted"/>
<feature type="region of interest" description="Disordered" evidence="6">
    <location>
        <begin position="732"/>
        <end position="767"/>
    </location>
</feature>
<dbReference type="CDD" id="cd06257">
    <property type="entry name" value="DnaJ"/>
    <property type="match status" value="1"/>
</dbReference>
<dbReference type="SUPFAM" id="SSF46565">
    <property type="entry name" value="Chaperone J-domain"/>
    <property type="match status" value="1"/>
</dbReference>
<dbReference type="InterPro" id="IPR013894">
    <property type="entry name" value="RMI1_OB"/>
</dbReference>
<evidence type="ECO:0000256" key="2">
    <source>
        <dbReference type="ARBA" id="ARBA00022729"/>
    </source>
</evidence>
<dbReference type="SMART" id="SM00271">
    <property type="entry name" value="DnaJ"/>
    <property type="match status" value="1"/>
</dbReference>
<reference evidence="8" key="1">
    <citation type="submission" date="2014-09" db="EMBL/GenBank/DDBJ databases">
        <title>Draft genome sequence of an oleaginous Mucoromycotina fungus Mucor ambiguus NBRC6742.</title>
        <authorList>
            <person name="Takeda I."/>
            <person name="Yamane N."/>
            <person name="Morita T."/>
            <person name="Tamano K."/>
            <person name="Machida M."/>
            <person name="Baker S."/>
            <person name="Koike H."/>
        </authorList>
    </citation>
    <scope>NUCLEOTIDE SEQUENCE</scope>
    <source>
        <strain evidence="8">NBRC 6742</strain>
    </source>
</reference>
<dbReference type="Pfam" id="PF08585">
    <property type="entry name" value="RMI1_N_C"/>
    <property type="match status" value="1"/>
</dbReference>